<dbReference type="GO" id="GO:0051301">
    <property type="term" value="P:cell division"/>
    <property type="evidence" value="ECO:0007669"/>
    <property type="project" value="UniProtKB-KW"/>
</dbReference>
<dbReference type="InterPro" id="IPR039361">
    <property type="entry name" value="Cyclin"/>
</dbReference>
<dbReference type="FunFam" id="1.10.472.10:FF:000040">
    <property type="entry name" value="D6-type cyclin"/>
    <property type="match status" value="1"/>
</dbReference>
<dbReference type="InterPro" id="IPR013763">
    <property type="entry name" value="Cyclin-like_dom"/>
</dbReference>
<evidence type="ECO:0000256" key="1">
    <source>
        <dbReference type="ARBA" id="ARBA00009065"/>
    </source>
</evidence>
<feature type="domain" description="Cyclin C-terminal" evidence="9">
    <location>
        <begin position="117"/>
        <end position="233"/>
    </location>
</feature>
<dbReference type="Gene3D" id="1.10.472.10">
    <property type="entry name" value="Cyclin-like"/>
    <property type="match status" value="2"/>
</dbReference>
<reference evidence="10" key="1">
    <citation type="submission" date="2020-03" db="EMBL/GenBank/DDBJ databases">
        <title>A high-quality chromosome-level genome assembly of a woody plant with both climbing and erect habits, Rhamnella rubrinervis.</title>
        <authorList>
            <person name="Lu Z."/>
            <person name="Yang Y."/>
            <person name="Zhu X."/>
            <person name="Sun Y."/>
        </authorList>
    </citation>
    <scope>NUCLEOTIDE SEQUENCE</scope>
    <source>
        <strain evidence="10">BYM</strain>
        <tissue evidence="10">Leaf</tissue>
    </source>
</reference>
<dbReference type="FunFam" id="1.10.472.10:FF:000060">
    <property type="entry name" value="D6-type cyclin"/>
    <property type="match status" value="1"/>
</dbReference>
<feature type="domain" description="Cyclin-like" evidence="8">
    <location>
        <begin position="20"/>
        <end position="108"/>
    </location>
</feature>
<keyword evidence="3" id="KW-0132">Cell division</keyword>
<dbReference type="CDD" id="cd20544">
    <property type="entry name" value="CYCLIN_AtCycD-like_rpt2"/>
    <property type="match status" value="1"/>
</dbReference>
<keyword evidence="5" id="KW-0131">Cell cycle</keyword>
<dbReference type="InterPro" id="IPR004367">
    <property type="entry name" value="Cyclin_C-dom"/>
</dbReference>
<keyword evidence="4 7" id="KW-0195">Cyclin</keyword>
<dbReference type="SUPFAM" id="SSF47954">
    <property type="entry name" value="Cyclin-like"/>
    <property type="match status" value="2"/>
</dbReference>
<proteinExistence type="inferred from homology"/>
<dbReference type="Proteomes" id="UP000796880">
    <property type="component" value="Unassembled WGS sequence"/>
</dbReference>
<dbReference type="AlphaFoldDB" id="A0A8K0HG77"/>
<accession>A0A8K0HG77</accession>
<dbReference type="OrthoDB" id="306099at2759"/>
<keyword evidence="11" id="KW-1185">Reference proteome</keyword>
<comment type="similarity">
    <text evidence="1">Belongs to the cyclin family. Cyclin D subfamily.</text>
</comment>
<comment type="caution">
    <text evidence="10">The sequence shown here is derived from an EMBL/GenBank/DDBJ whole genome shotgun (WGS) entry which is preliminary data.</text>
</comment>
<dbReference type="InterPro" id="IPR006671">
    <property type="entry name" value="Cyclin_N"/>
</dbReference>
<dbReference type="Pfam" id="PF00134">
    <property type="entry name" value="Cyclin_N"/>
    <property type="match status" value="1"/>
</dbReference>
<evidence type="ECO:0000256" key="6">
    <source>
        <dbReference type="ARBA" id="ARBA00032263"/>
    </source>
</evidence>
<name>A0A8K0HG77_9ROSA</name>
<gene>
    <name evidence="10" type="ORF">FNV43_RR07679</name>
</gene>
<dbReference type="Pfam" id="PF02984">
    <property type="entry name" value="Cyclin_C"/>
    <property type="match status" value="1"/>
</dbReference>
<dbReference type="PANTHER" id="PTHR10177">
    <property type="entry name" value="CYCLINS"/>
    <property type="match status" value="1"/>
</dbReference>
<evidence type="ECO:0000256" key="2">
    <source>
        <dbReference type="ARBA" id="ARBA00011177"/>
    </source>
</evidence>
<evidence type="ECO:0000256" key="3">
    <source>
        <dbReference type="ARBA" id="ARBA00022618"/>
    </source>
</evidence>
<evidence type="ECO:0000259" key="9">
    <source>
        <dbReference type="SMART" id="SM01332"/>
    </source>
</evidence>
<dbReference type="InterPro" id="IPR036915">
    <property type="entry name" value="Cyclin-like_sf"/>
</dbReference>
<evidence type="ECO:0000256" key="7">
    <source>
        <dbReference type="RuleBase" id="RU000383"/>
    </source>
</evidence>
<evidence type="ECO:0000256" key="4">
    <source>
        <dbReference type="ARBA" id="ARBA00023127"/>
    </source>
</evidence>
<dbReference type="SMART" id="SM00385">
    <property type="entry name" value="CYCLIN"/>
    <property type="match status" value="2"/>
</dbReference>
<dbReference type="SMART" id="SM01332">
    <property type="entry name" value="Cyclin_C"/>
    <property type="match status" value="1"/>
</dbReference>
<comment type="subunit">
    <text evidence="2">Interacts with the CDC2 protein kinase to form a serine/threonine kinase holoenzyme complex also known as maturation promoting factor (MPF). The cyclin subunit imparts substrate specificity to the complex.</text>
</comment>
<feature type="domain" description="Cyclin-like" evidence="8">
    <location>
        <begin position="121"/>
        <end position="210"/>
    </location>
</feature>
<evidence type="ECO:0000313" key="11">
    <source>
        <dbReference type="Proteomes" id="UP000796880"/>
    </source>
</evidence>
<organism evidence="10 11">
    <name type="scientific">Rhamnella rubrinervis</name>
    <dbReference type="NCBI Taxonomy" id="2594499"/>
    <lineage>
        <taxon>Eukaryota</taxon>
        <taxon>Viridiplantae</taxon>
        <taxon>Streptophyta</taxon>
        <taxon>Embryophyta</taxon>
        <taxon>Tracheophyta</taxon>
        <taxon>Spermatophyta</taxon>
        <taxon>Magnoliopsida</taxon>
        <taxon>eudicotyledons</taxon>
        <taxon>Gunneridae</taxon>
        <taxon>Pentapetalae</taxon>
        <taxon>rosids</taxon>
        <taxon>fabids</taxon>
        <taxon>Rosales</taxon>
        <taxon>Rhamnaceae</taxon>
        <taxon>rhamnoid group</taxon>
        <taxon>Rhamneae</taxon>
        <taxon>Rhamnella</taxon>
    </lineage>
</organism>
<evidence type="ECO:0000256" key="5">
    <source>
        <dbReference type="ARBA" id="ARBA00023306"/>
    </source>
</evidence>
<dbReference type="EMBL" id="VOIH02000003">
    <property type="protein sequence ID" value="KAF3451584.1"/>
    <property type="molecule type" value="Genomic_DNA"/>
</dbReference>
<evidence type="ECO:0000259" key="8">
    <source>
        <dbReference type="SMART" id="SM00385"/>
    </source>
</evidence>
<evidence type="ECO:0000313" key="10">
    <source>
        <dbReference type="EMBL" id="KAF3451584.1"/>
    </source>
</evidence>
<sequence length="291" mass="33159">MPSLSFTREFYVCFRREAISLIFQAQFSCNFDPFVSYLAVNYMDRFVSKQDITQERPWLSRLLVVASISLAAKMNNSPFSLSHFQREEEEGFKFDTQTVYKMEVRILDTLSWRMRSITPFSFLYFFVSSFELKDPTLTQALKDRASEIIFDAHNEMEFLEHKPSIIAASALVSASKELCPLHFSSFKASVSACQYLDTESLSKCLNLMQEMVMMEGYESIIETVSSTRTPMSVLDSNLANSESGNTCSTTTSTRDGAAIGVAEKREMKRRKLSVLCSSKSRLQLSQGSKQW</sequence>
<protein>
    <recommendedName>
        <fullName evidence="6">B-like cyclin</fullName>
    </recommendedName>
</protein>